<dbReference type="PANTHER" id="PTHR37301:SF1">
    <property type="entry name" value="DNA-BINDING PROTEIN"/>
    <property type="match status" value="1"/>
</dbReference>
<evidence type="ECO:0000313" key="3">
    <source>
        <dbReference type="Proteomes" id="UP000488839"/>
    </source>
</evidence>
<dbReference type="InterPro" id="IPR001387">
    <property type="entry name" value="Cro/C1-type_HTH"/>
</dbReference>
<evidence type="ECO:0000313" key="2">
    <source>
        <dbReference type="EMBL" id="MVN58688.1"/>
    </source>
</evidence>
<protein>
    <submittedName>
        <fullName evidence="2">Helix-turn-helix domain-containing protein</fullName>
    </submittedName>
</protein>
<keyword evidence="3" id="KW-1185">Reference proteome</keyword>
<dbReference type="Proteomes" id="UP000488839">
    <property type="component" value="Unassembled WGS sequence"/>
</dbReference>
<dbReference type="Gene3D" id="1.10.260.40">
    <property type="entry name" value="lambda repressor-like DNA-binding domains"/>
    <property type="match status" value="1"/>
</dbReference>
<comment type="caution">
    <text evidence="2">The sequence shown here is derived from an EMBL/GenBank/DDBJ whole genome shotgun (WGS) entry which is preliminary data.</text>
</comment>
<dbReference type="AlphaFoldDB" id="A0A7K1T517"/>
<organism evidence="2 3">
    <name type="scientific">Adlercreutzia rubneri</name>
    <dbReference type="NCBI Taxonomy" id="2916441"/>
    <lineage>
        <taxon>Bacteria</taxon>
        <taxon>Bacillati</taxon>
        <taxon>Actinomycetota</taxon>
        <taxon>Coriobacteriia</taxon>
        <taxon>Eggerthellales</taxon>
        <taxon>Eggerthellaceae</taxon>
        <taxon>Adlercreutzia</taxon>
    </lineage>
</organism>
<dbReference type="EMBL" id="WPOO01000006">
    <property type="protein sequence ID" value="MVN58688.1"/>
    <property type="molecule type" value="Genomic_DNA"/>
</dbReference>
<reference evidence="2 3" key="1">
    <citation type="submission" date="2019-11" db="EMBL/GenBank/DDBJ databases">
        <title>Whole genome shotgun sequencing (WGS) data from Adlercreutzia equolifaciens ResAG-91, Eggerthella lenta MRI-F36, MRI-F37, MRI-F40, ResAG-49, ResAG-88, ResAG-121, ResAG-145, and Gordonibacter sp. ResAG-5, ResAG-26, ResAG-43, ResAG-50, ResAG-59.</title>
        <authorList>
            <person name="Stoll D.A."/>
            <person name="Danylec N."/>
            <person name="Franz C.M.A.P."/>
            <person name="Huch M."/>
        </authorList>
    </citation>
    <scope>NUCLEOTIDE SEQUENCE [LARGE SCALE GENOMIC DNA]</scope>
    <source>
        <strain evidence="2 3">ResAG-91</strain>
    </source>
</reference>
<proteinExistence type="predicted"/>
<feature type="domain" description="HTH cro/C1-type" evidence="1">
    <location>
        <begin position="8"/>
        <end position="67"/>
    </location>
</feature>
<name>A0A7K1T517_9ACTN</name>
<accession>A0A7K1T517</accession>
<dbReference type="Pfam" id="PF13443">
    <property type="entry name" value="HTH_26"/>
    <property type="match status" value="1"/>
</dbReference>
<dbReference type="PANTHER" id="PTHR37301">
    <property type="entry name" value="DNA-BINDING PROTEIN-RELATED"/>
    <property type="match status" value="1"/>
</dbReference>
<dbReference type="SUPFAM" id="SSF47413">
    <property type="entry name" value="lambda repressor-like DNA-binding domains"/>
    <property type="match status" value="1"/>
</dbReference>
<evidence type="ECO:0000259" key="1">
    <source>
        <dbReference type="Pfam" id="PF13443"/>
    </source>
</evidence>
<gene>
    <name evidence="2" type="ORF">GO707_05555</name>
</gene>
<dbReference type="GO" id="GO:0003677">
    <property type="term" value="F:DNA binding"/>
    <property type="evidence" value="ECO:0007669"/>
    <property type="project" value="InterPro"/>
</dbReference>
<sequence>MGIVKLNILDVLQEKNMSLEEFAALPGIGEESANKIGEGPVSAVRFSTLAAICDGLGCKPGDVLRHTA</sequence>
<dbReference type="InterPro" id="IPR010982">
    <property type="entry name" value="Lambda_DNA-bd_dom_sf"/>
</dbReference>
<dbReference type="RefSeq" id="WP_114539417.1">
    <property type="nucleotide sequence ID" value="NZ_WPOO01000006.1"/>
</dbReference>